<sequence length="84" mass="9254">MEQRRKLGAKSNHTGFQVMIEHGADHGHATLRPLAHPAKLRMGELRHGAMTRRECAKQGQNSARADAVPLGDVGYDLLPFRGEV</sequence>
<proteinExistence type="predicted"/>
<dbReference type="EMBL" id="BJYU01000168">
    <property type="protein sequence ID" value="GEO18223.1"/>
    <property type="molecule type" value="Genomic_DNA"/>
</dbReference>
<evidence type="ECO:0000313" key="2">
    <source>
        <dbReference type="Proteomes" id="UP000321085"/>
    </source>
</evidence>
<comment type="caution">
    <text evidence="1">The sequence shown here is derived from an EMBL/GenBank/DDBJ whole genome shotgun (WGS) entry which is preliminary data.</text>
</comment>
<dbReference type="AlphaFoldDB" id="A0A512C202"/>
<reference evidence="1 2" key="1">
    <citation type="submission" date="2019-07" db="EMBL/GenBank/DDBJ databases">
        <title>Whole genome shotgun sequence of Microvirga aerophila NBRC 106136.</title>
        <authorList>
            <person name="Hosoyama A."/>
            <person name="Uohara A."/>
            <person name="Ohji S."/>
            <person name="Ichikawa N."/>
        </authorList>
    </citation>
    <scope>NUCLEOTIDE SEQUENCE [LARGE SCALE GENOMIC DNA]</scope>
    <source>
        <strain evidence="1 2">NBRC 106136</strain>
    </source>
</reference>
<keyword evidence="2" id="KW-1185">Reference proteome</keyword>
<evidence type="ECO:0000313" key="1">
    <source>
        <dbReference type="EMBL" id="GEO18223.1"/>
    </source>
</evidence>
<organism evidence="1 2">
    <name type="scientific">Microvirga aerophila</name>
    <dbReference type="NCBI Taxonomy" id="670291"/>
    <lineage>
        <taxon>Bacteria</taxon>
        <taxon>Pseudomonadati</taxon>
        <taxon>Pseudomonadota</taxon>
        <taxon>Alphaproteobacteria</taxon>
        <taxon>Hyphomicrobiales</taxon>
        <taxon>Methylobacteriaceae</taxon>
        <taxon>Microvirga</taxon>
    </lineage>
</organism>
<gene>
    <name evidence="1" type="ORF">MAE02_59190</name>
</gene>
<accession>A0A512C202</accession>
<protein>
    <submittedName>
        <fullName evidence="1">Uncharacterized protein</fullName>
    </submittedName>
</protein>
<name>A0A512C202_9HYPH</name>
<dbReference type="Proteomes" id="UP000321085">
    <property type="component" value="Unassembled WGS sequence"/>
</dbReference>